<dbReference type="EMBL" id="VJOM01000019">
    <property type="protein sequence ID" value="TSE30840.1"/>
    <property type="molecule type" value="Genomic_DNA"/>
</dbReference>
<dbReference type="EC" id="3.7.1.20" evidence="3"/>
<feature type="domain" description="Fumarylacetoacetase-like C-terminal" evidence="2">
    <location>
        <begin position="29"/>
        <end position="225"/>
    </location>
</feature>
<dbReference type="PANTHER" id="PTHR11820:SF90">
    <property type="entry name" value="FLUTATHIONE S-TRANSFERASE"/>
    <property type="match status" value="1"/>
</dbReference>
<dbReference type="PANTHER" id="PTHR11820">
    <property type="entry name" value="ACYLPYRUVASE"/>
    <property type="match status" value="1"/>
</dbReference>
<dbReference type="STRING" id="307486.GCA_000807215_00558"/>
<dbReference type="OrthoDB" id="9805307at2"/>
<dbReference type="GO" id="GO:0034545">
    <property type="term" value="F:fumarylpyruvate hydrolase activity"/>
    <property type="evidence" value="ECO:0007669"/>
    <property type="project" value="UniProtKB-EC"/>
</dbReference>
<comment type="caution">
    <text evidence="3">The sequence shown here is derived from an EMBL/GenBank/DDBJ whole genome shotgun (WGS) entry which is preliminary data.</text>
</comment>
<dbReference type="AlphaFoldDB" id="A0A554X4S7"/>
<dbReference type="RefSeq" id="WP_143898062.1">
    <property type="nucleotide sequence ID" value="NZ_CP083911.1"/>
</dbReference>
<dbReference type="GO" id="GO:0046872">
    <property type="term" value="F:metal ion binding"/>
    <property type="evidence" value="ECO:0007669"/>
    <property type="project" value="UniProtKB-KW"/>
</dbReference>
<accession>A0A554X4S7</accession>
<dbReference type="InterPro" id="IPR036663">
    <property type="entry name" value="Fumarylacetoacetase_C_sf"/>
</dbReference>
<dbReference type="Gene3D" id="3.90.850.10">
    <property type="entry name" value="Fumarylacetoacetase-like, C-terminal domain"/>
    <property type="match status" value="1"/>
</dbReference>
<evidence type="ECO:0000313" key="4">
    <source>
        <dbReference type="Proteomes" id="UP000317763"/>
    </source>
</evidence>
<sequence>MSSDLWPPPQPVSLTVRDRDVRLPVRRLFFVGRNYHAHAREMGVTIDKATTQPFYFTKSALHLVPSGTTQPYPPQTRDYHHEVELVVVIGTEGFAISSSEAAALIYGYAVGLDMTRRDVQARLRERGHPWCLGKDVEGAAVCGAVTPMPGVVVSRGEIGLAVNGQVRQRADVVDMIWSVPELIADLSRYYHLQPGDVIFTGTPEGVGPVSPGDRIHGWVEGVGDVSLAIGTAADGGRG</sequence>
<keyword evidence="1" id="KW-0479">Metal-binding</keyword>
<dbReference type="Pfam" id="PF01557">
    <property type="entry name" value="FAA_hydrolase"/>
    <property type="match status" value="1"/>
</dbReference>
<protein>
    <submittedName>
        <fullName evidence="3">Fumarylpyruvate hydrolase</fullName>
        <ecNumber evidence="3">3.7.1.20</ecNumber>
    </submittedName>
</protein>
<dbReference type="Proteomes" id="UP000317763">
    <property type="component" value="Unassembled WGS sequence"/>
</dbReference>
<evidence type="ECO:0000256" key="1">
    <source>
        <dbReference type="ARBA" id="ARBA00022723"/>
    </source>
</evidence>
<name>A0A554X4S7_9BURK</name>
<proteinExistence type="predicted"/>
<evidence type="ECO:0000313" key="3">
    <source>
        <dbReference type="EMBL" id="TSE30840.1"/>
    </source>
</evidence>
<keyword evidence="3" id="KW-0378">Hydrolase</keyword>
<dbReference type="InterPro" id="IPR011234">
    <property type="entry name" value="Fumarylacetoacetase-like_C"/>
</dbReference>
<gene>
    <name evidence="3" type="primary">nagK</name>
    <name evidence="3" type="ORF">Ttaiw_01772</name>
</gene>
<reference evidence="3 4" key="1">
    <citation type="submission" date="2019-07" db="EMBL/GenBank/DDBJ databases">
        <title>Tepidimonas taiwanensis I1-1 draft genome.</title>
        <authorList>
            <person name="Da Costa M.S."/>
            <person name="Froufe H.J.C."/>
            <person name="Egas C."/>
            <person name="Albuquerque L."/>
        </authorList>
    </citation>
    <scope>NUCLEOTIDE SEQUENCE [LARGE SCALE GENOMIC DNA]</scope>
    <source>
        <strain evidence="3 4">I1-1</strain>
    </source>
</reference>
<keyword evidence="3" id="KW-0670">Pyruvate</keyword>
<keyword evidence="4" id="KW-1185">Reference proteome</keyword>
<dbReference type="SUPFAM" id="SSF56529">
    <property type="entry name" value="FAH"/>
    <property type="match status" value="1"/>
</dbReference>
<evidence type="ECO:0000259" key="2">
    <source>
        <dbReference type="Pfam" id="PF01557"/>
    </source>
</evidence>
<dbReference type="GO" id="GO:0018773">
    <property type="term" value="F:acetylpyruvate hydrolase activity"/>
    <property type="evidence" value="ECO:0007669"/>
    <property type="project" value="TreeGrafter"/>
</dbReference>
<organism evidence="3 4">
    <name type="scientific">Tepidimonas taiwanensis</name>
    <dbReference type="NCBI Taxonomy" id="307486"/>
    <lineage>
        <taxon>Bacteria</taxon>
        <taxon>Pseudomonadati</taxon>
        <taxon>Pseudomonadota</taxon>
        <taxon>Betaproteobacteria</taxon>
        <taxon>Burkholderiales</taxon>
        <taxon>Tepidimonas</taxon>
    </lineage>
</organism>